<protein>
    <submittedName>
        <fullName evidence="2">Uncharacterized protein</fullName>
    </submittedName>
</protein>
<name>A0A2A6CTG2_PRIPA</name>
<keyword evidence="3" id="KW-1185">Reference proteome</keyword>
<dbReference type="EnsemblMetazoa" id="PPA44617.1">
    <property type="protein sequence ID" value="PPA44617.1"/>
    <property type="gene ID" value="WBGene00282986"/>
</dbReference>
<feature type="compositionally biased region" description="Basic residues" evidence="1">
    <location>
        <begin position="34"/>
        <end position="44"/>
    </location>
</feature>
<evidence type="ECO:0000256" key="1">
    <source>
        <dbReference type="SAM" id="MobiDB-lite"/>
    </source>
</evidence>
<sequence length="86" mass="10706">MSRRVTIDEMRKGIWSAYGTTSGSDSRTRDGRNKWRMNRRRRERERRQMITIKLGRRRIMEQWRREHDEKTIQRTTNEKKKRKGVE</sequence>
<organism evidence="2 3">
    <name type="scientific">Pristionchus pacificus</name>
    <name type="common">Parasitic nematode worm</name>
    <dbReference type="NCBI Taxonomy" id="54126"/>
    <lineage>
        <taxon>Eukaryota</taxon>
        <taxon>Metazoa</taxon>
        <taxon>Ecdysozoa</taxon>
        <taxon>Nematoda</taxon>
        <taxon>Chromadorea</taxon>
        <taxon>Rhabditida</taxon>
        <taxon>Rhabditina</taxon>
        <taxon>Diplogasteromorpha</taxon>
        <taxon>Diplogasteroidea</taxon>
        <taxon>Neodiplogasteridae</taxon>
        <taxon>Pristionchus</taxon>
    </lineage>
</organism>
<evidence type="ECO:0000313" key="2">
    <source>
        <dbReference type="EnsemblMetazoa" id="PPA44617.1"/>
    </source>
</evidence>
<gene>
    <name evidence="2" type="primary">WBGene00282986</name>
</gene>
<dbReference type="AlphaFoldDB" id="A0A2A6CTG2"/>
<accession>A0A2A6CTG2</accession>
<accession>A0A8R1V513</accession>
<proteinExistence type="predicted"/>
<feature type="region of interest" description="Disordered" evidence="1">
    <location>
        <begin position="63"/>
        <end position="86"/>
    </location>
</feature>
<dbReference type="Proteomes" id="UP000005239">
    <property type="component" value="Unassembled WGS sequence"/>
</dbReference>
<feature type="region of interest" description="Disordered" evidence="1">
    <location>
        <begin position="16"/>
        <end position="46"/>
    </location>
</feature>
<evidence type="ECO:0000313" key="3">
    <source>
        <dbReference type="Proteomes" id="UP000005239"/>
    </source>
</evidence>
<reference evidence="2" key="2">
    <citation type="submission" date="2022-06" db="UniProtKB">
        <authorList>
            <consortium name="EnsemblMetazoa"/>
        </authorList>
    </citation>
    <scope>IDENTIFICATION</scope>
    <source>
        <strain evidence="2">PS312</strain>
    </source>
</reference>
<reference evidence="3" key="1">
    <citation type="journal article" date="2008" name="Nat. Genet.">
        <title>The Pristionchus pacificus genome provides a unique perspective on nematode lifestyle and parasitism.</title>
        <authorList>
            <person name="Dieterich C."/>
            <person name="Clifton S.W."/>
            <person name="Schuster L.N."/>
            <person name="Chinwalla A."/>
            <person name="Delehaunty K."/>
            <person name="Dinkelacker I."/>
            <person name="Fulton L."/>
            <person name="Fulton R."/>
            <person name="Godfrey J."/>
            <person name="Minx P."/>
            <person name="Mitreva M."/>
            <person name="Roeseler W."/>
            <person name="Tian H."/>
            <person name="Witte H."/>
            <person name="Yang S.P."/>
            <person name="Wilson R.K."/>
            <person name="Sommer R.J."/>
        </authorList>
    </citation>
    <scope>NUCLEOTIDE SEQUENCE [LARGE SCALE GENOMIC DNA]</scope>
    <source>
        <strain evidence="3">PS312</strain>
    </source>
</reference>